<dbReference type="Gene3D" id="3.90.1720.10">
    <property type="entry name" value="endopeptidase domain like (from Nostoc punctiforme)"/>
    <property type="match status" value="1"/>
</dbReference>
<sequence length="237" mass="26041">MMIARIGMMLILGAVSAIGPVSGAAAQYLTDHDFQDWQTAQLIFEEEEGPLAEALQAATKSPYTHVGIVRITGGGPVVLDTKPALWENFVEEFIANGVGGHYAVYEVRGLSGDAIFTPARMANDYLNAPDDPYLRPGGPELSGAELVQLVYRSVGYELGRSVRFEDLDIERPEFRRWFETVWRDHPDCTARSLDRKACRALVGRQMVLTPASIAADPKVICVWSNFAADKGRCPGPR</sequence>
<reference evidence="2 3" key="1">
    <citation type="submission" date="2021-04" db="EMBL/GenBank/DDBJ databases">
        <title>Whole genome sequence of Jiella sp. KSK16Y-1.</title>
        <authorList>
            <person name="Tuo L."/>
        </authorList>
    </citation>
    <scope>NUCLEOTIDE SEQUENCE [LARGE SCALE GENOMIC DNA]</scope>
    <source>
        <strain evidence="2 3">KSK16Y-1</strain>
    </source>
</reference>
<accession>A0ABS4BJJ4</accession>
<dbReference type="SUPFAM" id="SSF54001">
    <property type="entry name" value="Cysteine proteinases"/>
    <property type="match status" value="1"/>
</dbReference>
<comment type="caution">
    <text evidence="2">The sequence shown here is derived from an EMBL/GenBank/DDBJ whole genome shotgun (WGS) entry which is preliminary data.</text>
</comment>
<protein>
    <submittedName>
        <fullName evidence="2">Uncharacterized protein</fullName>
    </submittedName>
</protein>
<feature type="chain" id="PRO_5045875003" evidence="1">
    <location>
        <begin position="18"/>
        <end position="237"/>
    </location>
</feature>
<dbReference type="RefSeq" id="WP_209595210.1">
    <property type="nucleotide sequence ID" value="NZ_JAGJCF010000010.1"/>
</dbReference>
<name>A0ABS4BJJ4_9HYPH</name>
<dbReference type="EMBL" id="JAGJCF010000010">
    <property type="protein sequence ID" value="MBP0616717.1"/>
    <property type="molecule type" value="Genomic_DNA"/>
</dbReference>
<gene>
    <name evidence="2" type="ORF">J6595_14100</name>
</gene>
<dbReference type="Proteomes" id="UP000678276">
    <property type="component" value="Unassembled WGS sequence"/>
</dbReference>
<feature type="signal peptide" evidence="1">
    <location>
        <begin position="1"/>
        <end position="17"/>
    </location>
</feature>
<dbReference type="InterPro" id="IPR038765">
    <property type="entry name" value="Papain-like_cys_pep_sf"/>
</dbReference>
<keyword evidence="3" id="KW-1185">Reference proteome</keyword>
<evidence type="ECO:0000256" key="1">
    <source>
        <dbReference type="SAM" id="SignalP"/>
    </source>
</evidence>
<evidence type="ECO:0000313" key="2">
    <source>
        <dbReference type="EMBL" id="MBP0616717.1"/>
    </source>
</evidence>
<organism evidence="2 3">
    <name type="scientific">Jiella mangrovi</name>
    <dbReference type="NCBI Taxonomy" id="2821407"/>
    <lineage>
        <taxon>Bacteria</taxon>
        <taxon>Pseudomonadati</taxon>
        <taxon>Pseudomonadota</taxon>
        <taxon>Alphaproteobacteria</taxon>
        <taxon>Hyphomicrobiales</taxon>
        <taxon>Aurantimonadaceae</taxon>
        <taxon>Jiella</taxon>
    </lineage>
</organism>
<proteinExistence type="predicted"/>
<evidence type="ECO:0000313" key="3">
    <source>
        <dbReference type="Proteomes" id="UP000678276"/>
    </source>
</evidence>
<keyword evidence="1" id="KW-0732">Signal</keyword>